<evidence type="ECO:0000259" key="6">
    <source>
        <dbReference type="Pfam" id="PF24807"/>
    </source>
</evidence>
<dbReference type="PROSITE" id="PS50082">
    <property type="entry name" value="WD_REPEATS_2"/>
    <property type="match status" value="1"/>
</dbReference>
<feature type="compositionally biased region" description="Low complexity" evidence="5">
    <location>
        <begin position="73"/>
        <end position="99"/>
    </location>
</feature>
<dbReference type="PANTHER" id="PTHR19918">
    <property type="entry name" value="CELL DIVISION CYCLE 20 CDC20 FIZZY -RELATED"/>
    <property type="match status" value="1"/>
</dbReference>
<dbReference type="Proteomes" id="UP000054886">
    <property type="component" value="Unassembled WGS sequence"/>
</dbReference>
<dbReference type="GO" id="GO:1905786">
    <property type="term" value="P:positive regulation of anaphase-promoting complex-dependent catabolic process"/>
    <property type="evidence" value="ECO:0007669"/>
    <property type="project" value="EnsemblFungi"/>
</dbReference>
<comment type="similarity">
    <text evidence="1">Belongs to the WD repeat CDC20/Fizzy family.</text>
</comment>
<dbReference type="VEuPathDB" id="FungiDB:GWK60_L08635"/>
<gene>
    <name evidence="8" type="ORF">AO440_005103</name>
    <name evidence="7" type="ORF">AO440_005551</name>
</gene>
<evidence type="ECO:0000256" key="4">
    <source>
        <dbReference type="PROSITE-ProRule" id="PRU00221"/>
    </source>
</evidence>
<comment type="caution">
    <text evidence="8">The sequence shown here is derived from an EMBL/GenBank/DDBJ whole genome shotgun (WGS) entry which is preliminary data.</text>
</comment>
<evidence type="ECO:0000313" key="8">
    <source>
        <dbReference type="EMBL" id="KTA98720.1"/>
    </source>
</evidence>
<dbReference type="PANTHER" id="PTHR19918:SF5">
    <property type="entry name" value="MEIOSIS-SPECIFIC APC_C ACTIVATOR PROTEIN AMA1"/>
    <property type="match status" value="1"/>
</dbReference>
<feature type="repeat" description="WD" evidence="4">
    <location>
        <begin position="412"/>
        <end position="453"/>
    </location>
</feature>
<dbReference type="SUPFAM" id="SSF50978">
    <property type="entry name" value="WD40 repeat-like"/>
    <property type="match status" value="1"/>
</dbReference>
<keyword evidence="2 4" id="KW-0853">WD repeat</keyword>
<dbReference type="GO" id="GO:0030476">
    <property type="term" value="P:ascospore wall assembly"/>
    <property type="evidence" value="ECO:0007669"/>
    <property type="project" value="EnsemblFungi"/>
</dbReference>
<evidence type="ECO:0000256" key="2">
    <source>
        <dbReference type="ARBA" id="ARBA00022574"/>
    </source>
</evidence>
<dbReference type="GO" id="GO:0010997">
    <property type="term" value="F:anaphase-promoting complex binding"/>
    <property type="evidence" value="ECO:0007669"/>
    <property type="project" value="InterPro"/>
</dbReference>
<keyword evidence="3" id="KW-0677">Repeat</keyword>
<sequence>MDRYIPLLTCKKAYKASNYKRNFDLNDVEIMDSSSSPERLSSPEFFTDLRYTGNYEHINYRGDNLSGQDMQLSSAESSNSTRSSVSTMTSSASSSSNLHANDRSPIIRYRLSRKKKKRRAGKIKEKNISKEVQKHKEYIARYLDFKSPERVLKFEYKTHIKSLKCNLTSDETKCLNTVPCEDFLSKINPLLQTLPPFEARYLFSNLLITDQNDGLAIFRDSKRPKSLIPYRVLDAPCLRNDFYSNLISWSRTTGNVIVGLGYSVYIWSERDGAIPVLNHSFLGLKHDLVTCLSFCPFNELFLVGTKQGRVMLFDQNRCIESYRSLGSSNRSEPLYEYQSLSCKGVSCFEWFLEDKICCDGANSAQIARLFIGEETGEVAYVEINSKISNCNVRDDYSKKGLDDLQILCLSKFQAQSQQVCGLSLNQYSKNLAVGGNDNSCTIWDISDIRSPRLVHTLPHNAAVKAVSFCPWSKSLLATGGGSKDRKIKFWHTLTGTLVKEIQTTGQITSLIWSVRYKQLVATFGFGDIDNPILLTVYSYPSLERLIHVRSSTPLRVLTAVPSSNLNAICLATNDETIRFYEIWGEDENTISEVQEAGIYNSKLIDFVEGISTHSEEYIR</sequence>
<dbReference type="GO" id="GO:0005680">
    <property type="term" value="C:anaphase-promoting complex"/>
    <property type="evidence" value="ECO:0007669"/>
    <property type="project" value="EnsemblFungi"/>
</dbReference>
<dbReference type="VEuPathDB" id="FungiDB:B1J91_L06578g"/>
<protein>
    <submittedName>
        <fullName evidence="8">Meiosis-specific APC/C activator protein AMA1</fullName>
    </submittedName>
</protein>
<dbReference type="VEuPathDB" id="FungiDB:CAGL0L06578g"/>
<dbReference type="Gene3D" id="2.130.10.10">
    <property type="entry name" value="YVTN repeat-like/Quinoprotein amine dehydrogenase"/>
    <property type="match status" value="1"/>
</dbReference>
<dbReference type="VEuPathDB" id="FungiDB:GVI51_L06457"/>
<accession>A0A0W0DA97</accession>
<dbReference type="InterPro" id="IPR033010">
    <property type="entry name" value="Cdc20/Fizzy"/>
</dbReference>
<dbReference type="InterPro" id="IPR015943">
    <property type="entry name" value="WD40/YVTN_repeat-like_dom_sf"/>
</dbReference>
<dbReference type="GO" id="GO:1990757">
    <property type="term" value="F:ubiquitin ligase activator activity"/>
    <property type="evidence" value="ECO:0007669"/>
    <property type="project" value="EnsemblFungi"/>
</dbReference>
<dbReference type="EMBL" id="LLZZ01000152">
    <property type="protein sequence ID" value="KTA98720.1"/>
    <property type="molecule type" value="Genomic_DNA"/>
</dbReference>
<evidence type="ECO:0000313" key="9">
    <source>
        <dbReference type="Proteomes" id="UP000054886"/>
    </source>
</evidence>
<dbReference type="EMBL" id="LLZZ01000186">
    <property type="protein sequence ID" value="KTA95192.1"/>
    <property type="molecule type" value="Genomic_DNA"/>
</dbReference>
<feature type="domain" description="CDC20/Fizzy WD40" evidence="6">
    <location>
        <begin position="233"/>
        <end position="580"/>
    </location>
</feature>
<dbReference type="GO" id="GO:1903024">
    <property type="term" value="P:positive regulation of ascospore-type prospore membrane formation"/>
    <property type="evidence" value="ECO:0007669"/>
    <property type="project" value="EnsemblFungi"/>
</dbReference>
<dbReference type="AlphaFoldDB" id="A0A0W0DA97"/>
<dbReference type="GO" id="GO:0007130">
    <property type="term" value="P:synaptonemal complex assembly"/>
    <property type="evidence" value="ECO:0007669"/>
    <property type="project" value="EnsemblFungi"/>
</dbReference>
<dbReference type="Pfam" id="PF24807">
    <property type="entry name" value="WD40_CDC20-Fz"/>
    <property type="match status" value="1"/>
</dbReference>
<feature type="region of interest" description="Disordered" evidence="5">
    <location>
        <begin position="66"/>
        <end position="100"/>
    </location>
</feature>
<dbReference type="InterPro" id="IPR056150">
    <property type="entry name" value="WD40_CDC20-Fz"/>
</dbReference>
<dbReference type="GO" id="GO:0044778">
    <property type="term" value="P:meiotic DNA integrity checkpoint signaling"/>
    <property type="evidence" value="ECO:0007669"/>
    <property type="project" value="EnsemblFungi"/>
</dbReference>
<evidence type="ECO:0000256" key="1">
    <source>
        <dbReference type="ARBA" id="ARBA00006445"/>
    </source>
</evidence>
<evidence type="ECO:0000256" key="5">
    <source>
        <dbReference type="SAM" id="MobiDB-lite"/>
    </source>
</evidence>
<dbReference type="InterPro" id="IPR036322">
    <property type="entry name" value="WD40_repeat_dom_sf"/>
</dbReference>
<dbReference type="InterPro" id="IPR001680">
    <property type="entry name" value="WD40_rpt"/>
</dbReference>
<dbReference type="SMART" id="SM00320">
    <property type="entry name" value="WD40"/>
    <property type="match status" value="3"/>
</dbReference>
<evidence type="ECO:0000256" key="3">
    <source>
        <dbReference type="ARBA" id="ARBA00022737"/>
    </source>
</evidence>
<evidence type="ECO:0000313" key="7">
    <source>
        <dbReference type="EMBL" id="KTA95192.1"/>
    </source>
</evidence>
<name>A0A0W0DA97_CANGB</name>
<reference evidence="8 9" key="1">
    <citation type="submission" date="2015-10" db="EMBL/GenBank/DDBJ databases">
        <title>Draft genomes sequences of Candida glabrata isolates 1A, 1B, 2A, 2B, 3A and 3B.</title>
        <authorList>
            <person name="Haavelsrud O.E."/>
            <person name="Gaustad P."/>
        </authorList>
    </citation>
    <scope>NUCLEOTIDE SEQUENCE [LARGE SCALE GENOMIC DNA]</scope>
    <source>
        <strain evidence="8">910700640</strain>
    </source>
</reference>
<dbReference type="GO" id="GO:0031145">
    <property type="term" value="P:anaphase-promoting complex-dependent catabolic process"/>
    <property type="evidence" value="ECO:0007669"/>
    <property type="project" value="TreeGrafter"/>
</dbReference>
<proteinExistence type="inferred from homology"/>
<organism evidence="8 9">
    <name type="scientific">Candida glabrata</name>
    <name type="common">Yeast</name>
    <name type="synonym">Torulopsis glabrata</name>
    <dbReference type="NCBI Taxonomy" id="5478"/>
    <lineage>
        <taxon>Eukaryota</taxon>
        <taxon>Fungi</taxon>
        <taxon>Dikarya</taxon>
        <taxon>Ascomycota</taxon>
        <taxon>Saccharomycotina</taxon>
        <taxon>Saccharomycetes</taxon>
        <taxon>Saccharomycetales</taxon>
        <taxon>Saccharomycetaceae</taxon>
        <taxon>Nakaseomyces</taxon>
    </lineage>
</organism>